<dbReference type="Proteomes" id="UP000314986">
    <property type="component" value="Unassembled WGS sequence"/>
</dbReference>
<dbReference type="STRING" id="7868.ENSCMIP00000006860"/>
<dbReference type="GO" id="GO:0016881">
    <property type="term" value="F:acid-amino acid ligase activity"/>
    <property type="evidence" value="ECO:0007669"/>
    <property type="project" value="TreeGrafter"/>
</dbReference>
<dbReference type="Pfam" id="PF23572">
    <property type="entry name" value="GH3_C"/>
    <property type="match status" value="1"/>
</dbReference>
<organism evidence="4 5">
    <name type="scientific">Callorhinchus milii</name>
    <name type="common">Ghost shark</name>
    <dbReference type="NCBI Taxonomy" id="7868"/>
    <lineage>
        <taxon>Eukaryota</taxon>
        <taxon>Metazoa</taxon>
        <taxon>Chordata</taxon>
        <taxon>Craniata</taxon>
        <taxon>Vertebrata</taxon>
        <taxon>Chondrichthyes</taxon>
        <taxon>Holocephali</taxon>
        <taxon>Chimaeriformes</taxon>
        <taxon>Callorhinchidae</taxon>
        <taxon>Callorhinchus</taxon>
    </lineage>
</organism>
<dbReference type="InParanoid" id="A0A4W3GV41"/>
<proteinExistence type="predicted"/>
<dbReference type="GeneTree" id="ENSGT00390000016401"/>
<keyword evidence="5" id="KW-1185">Reference proteome</keyword>
<name>A0A4W3GV41_CALMI</name>
<feature type="domain" description="GH3 C-terminal" evidence="3">
    <location>
        <begin position="480"/>
        <end position="580"/>
    </location>
</feature>
<keyword evidence="1" id="KW-1133">Transmembrane helix</keyword>
<evidence type="ECO:0000259" key="3">
    <source>
        <dbReference type="Pfam" id="PF23572"/>
    </source>
</evidence>
<reference evidence="4" key="4">
    <citation type="submission" date="2025-08" db="UniProtKB">
        <authorList>
            <consortium name="Ensembl"/>
        </authorList>
    </citation>
    <scope>IDENTIFICATION</scope>
</reference>
<reference evidence="4" key="5">
    <citation type="submission" date="2025-09" db="UniProtKB">
        <authorList>
            <consortium name="Ensembl"/>
        </authorList>
    </citation>
    <scope>IDENTIFICATION</scope>
</reference>
<dbReference type="Ensembl" id="ENSCMIT00000007075.1">
    <property type="protein sequence ID" value="ENSCMIP00000006860.1"/>
    <property type="gene ID" value="ENSCMIG00000003831.1"/>
</dbReference>
<dbReference type="PANTHER" id="PTHR31901:SF9">
    <property type="entry name" value="GH3 DOMAIN-CONTAINING PROTEIN"/>
    <property type="match status" value="1"/>
</dbReference>
<dbReference type="Pfam" id="PF03321">
    <property type="entry name" value="GH3"/>
    <property type="match status" value="1"/>
</dbReference>
<feature type="transmembrane region" description="Helical" evidence="1">
    <location>
        <begin position="6"/>
        <end position="29"/>
    </location>
</feature>
<keyword evidence="1" id="KW-0472">Membrane</keyword>
<dbReference type="OrthoDB" id="10004661at2759"/>
<dbReference type="InterPro" id="IPR055378">
    <property type="entry name" value="GH3_C"/>
</dbReference>
<dbReference type="AlphaFoldDB" id="A0A4W3GV41"/>
<reference evidence="5" key="2">
    <citation type="journal article" date="2007" name="PLoS Biol.">
        <title>Survey sequencing and comparative analysis of the elephant shark (Callorhinchus milii) genome.</title>
        <authorList>
            <person name="Venkatesh B."/>
            <person name="Kirkness E.F."/>
            <person name="Loh Y.H."/>
            <person name="Halpern A.L."/>
            <person name="Lee A.P."/>
            <person name="Johnson J."/>
            <person name="Dandona N."/>
            <person name="Viswanathan L.D."/>
            <person name="Tay A."/>
            <person name="Venter J.C."/>
            <person name="Strausberg R.L."/>
            <person name="Brenner S."/>
        </authorList>
    </citation>
    <scope>NUCLEOTIDE SEQUENCE [LARGE SCALE GENOMIC DNA]</scope>
</reference>
<dbReference type="OMA" id="HECCNCL"/>
<dbReference type="GO" id="GO:0005737">
    <property type="term" value="C:cytoplasm"/>
    <property type="evidence" value="ECO:0007669"/>
    <property type="project" value="TreeGrafter"/>
</dbReference>
<evidence type="ECO:0000313" key="5">
    <source>
        <dbReference type="Proteomes" id="UP000314986"/>
    </source>
</evidence>
<accession>A0A4W3GV41</accession>
<dbReference type="InterPro" id="IPR004993">
    <property type="entry name" value="GH3"/>
</dbReference>
<evidence type="ECO:0000256" key="1">
    <source>
        <dbReference type="SAM" id="Phobius"/>
    </source>
</evidence>
<dbReference type="PANTHER" id="PTHR31901">
    <property type="entry name" value="GH3 DOMAIN-CONTAINING PROTEIN"/>
    <property type="match status" value="1"/>
</dbReference>
<keyword evidence="1" id="KW-0812">Transmembrane</keyword>
<feature type="domain" description="GH3 middle" evidence="2">
    <location>
        <begin position="388"/>
        <end position="460"/>
    </location>
</feature>
<dbReference type="InterPro" id="IPR055377">
    <property type="entry name" value="GH3_M"/>
</dbReference>
<protein>
    <submittedName>
        <fullName evidence="4">GH3 domain containing</fullName>
    </submittedName>
</protein>
<evidence type="ECO:0000259" key="2">
    <source>
        <dbReference type="Pfam" id="PF23571"/>
    </source>
</evidence>
<dbReference type="Pfam" id="PF23571">
    <property type="entry name" value="GH3_M"/>
    <property type="match status" value="1"/>
</dbReference>
<gene>
    <name evidence="4" type="primary">ghdc</name>
</gene>
<sequence length="607" mass="68575">MLVAELLRLLLLLGGLLSLGALAWLWLGVGHRPPSSRRRSLTDLLSHYAAARAVSALGLWQRRRLESDTRNVQRAQDDTLLRRLRSSRGTEYGALYRFREIADRQAFRRLHPLTRHGHYQRYVERVALGEQNVLTSERPTFLAPTAGTSDLSGLILSTNTTAREFFLQGVAICVNSMLKAYPGTGSLQKTSKFFHAPKHRRSESGIPIGPDSSPLGACKRLLSLYSTPPAALEIETEPEALYVHLLFALKDRKLGTLEANSAATICYSFGFLQNKWRELIEDIRLGRLSPELDVARGVRLKLDARLKPDPRRATELSAEFERGFGGIARRVWPHLNLLLAVDSGSSELYGNLLKQSYCQGLPVYSPVYAATEGLIGVNLWPEKEERRYLLCPRSMFCEFIPVDLCDEERPQTLFMDQVKANELYELVITNASGLYRYRSGDVIKVVELYHQCPVVEFKYRLGQTLNVRGEKISEEAFYRTLQNAVRMWSGVVLLDYCCAESGLLGSNCGSSDPHYEVFIEVKGVRNLTEEQRCKLDQCLQEDSAVYKSFRRKGSLGPARVHLVARGGFRDLRLFLMGRSGRACDPFATDRLLRRGSLVDFLRRKVVP</sequence>
<dbReference type="GeneID" id="103189178"/>
<dbReference type="CTD" id="84514"/>
<reference evidence="5" key="1">
    <citation type="journal article" date="2006" name="Science">
        <title>Ancient noncoding elements conserved in the human genome.</title>
        <authorList>
            <person name="Venkatesh B."/>
            <person name="Kirkness E.F."/>
            <person name="Loh Y.H."/>
            <person name="Halpern A.L."/>
            <person name="Lee A.P."/>
            <person name="Johnson J."/>
            <person name="Dandona N."/>
            <person name="Viswanathan L.D."/>
            <person name="Tay A."/>
            <person name="Venter J.C."/>
            <person name="Strausberg R.L."/>
            <person name="Brenner S."/>
        </authorList>
    </citation>
    <scope>NUCLEOTIDE SEQUENCE [LARGE SCALE GENOMIC DNA]</scope>
</reference>
<evidence type="ECO:0000313" key="4">
    <source>
        <dbReference type="Ensembl" id="ENSCMIP00000006860.1"/>
    </source>
</evidence>
<dbReference type="KEGG" id="cmk:103189178"/>
<reference evidence="5" key="3">
    <citation type="journal article" date="2014" name="Nature">
        <title>Elephant shark genome provides unique insights into gnathostome evolution.</title>
        <authorList>
            <consortium name="International Elephant Shark Genome Sequencing Consortium"/>
            <person name="Venkatesh B."/>
            <person name="Lee A.P."/>
            <person name="Ravi V."/>
            <person name="Maurya A.K."/>
            <person name="Lian M.M."/>
            <person name="Swann J.B."/>
            <person name="Ohta Y."/>
            <person name="Flajnik M.F."/>
            <person name="Sutoh Y."/>
            <person name="Kasahara M."/>
            <person name="Hoon S."/>
            <person name="Gangu V."/>
            <person name="Roy S.W."/>
            <person name="Irimia M."/>
            <person name="Korzh V."/>
            <person name="Kondrychyn I."/>
            <person name="Lim Z.W."/>
            <person name="Tay B.H."/>
            <person name="Tohari S."/>
            <person name="Kong K.W."/>
            <person name="Ho S."/>
            <person name="Lorente-Galdos B."/>
            <person name="Quilez J."/>
            <person name="Marques-Bonet T."/>
            <person name="Raney B.J."/>
            <person name="Ingham P.W."/>
            <person name="Tay A."/>
            <person name="Hillier L.W."/>
            <person name="Minx P."/>
            <person name="Boehm T."/>
            <person name="Wilson R.K."/>
            <person name="Brenner S."/>
            <person name="Warren W.C."/>
        </authorList>
    </citation>
    <scope>NUCLEOTIDE SEQUENCE [LARGE SCALE GENOMIC DNA]</scope>
</reference>